<dbReference type="Gene3D" id="2.60.40.1240">
    <property type="match status" value="1"/>
</dbReference>
<feature type="transmembrane region" description="Helical" evidence="2">
    <location>
        <begin position="26"/>
        <end position="44"/>
    </location>
</feature>
<evidence type="ECO:0000256" key="1">
    <source>
        <dbReference type="ARBA" id="ARBA00022729"/>
    </source>
</evidence>
<sequence>MGTPTTAGAGGALMDKWRGWVTPKRFWWGLLVVVLAVSSLFGGLRTASTKDRYTELAAGQTYNAGQFDVTVQNARIELLGYGTKLDIRSAGAGYVLLVVEATIKNTSAETAAPPKAQDASDPELVQAGIKPDKLFNAEYTRRLDYTPASALTIQPGMTDRIVFVWSATRSSLTIGQPIVVQINGFERAYTAGLSERWQWNPASRHGVYHLTLEDSA</sequence>
<evidence type="ECO:0000256" key="2">
    <source>
        <dbReference type="SAM" id="Phobius"/>
    </source>
</evidence>
<dbReference type="EMBL" id="CP041150">
    <property type="protein sequence ID" value="QDF72417.1"/>
    <property type="molecule type" value="Genomic_DNA"/>
</dbReference>
<keyword evidence="1" id="KW-0732">Signal</keyword>
<name>A0AB73U6Z8_MYCCH</name>
<evidence type="ECO:0000313" key="4">
    <source>
        <dbReference type="Proteomes" id="UP000317728"/>
    </source>
</evidence>
<evidence type="ECO:0000313" key="3">
    <source>
        <dbReference type="EMBL" id="QDF72417.1"/>
    </source>
</evidence>
<keyword evidence="2" id="KW-0812">Transmembrane</keyword>
<dbReference type="AlphaFoldDB" id="A0AB73U6Z8"/>
<dbReference type="Proteomes" id="UP000317728">
    <property type="component" value="Chromosome"/>
</dbReference>
<evidence type="ECO:0008006" key="5">
    <source>
        <dbReference type="Google" id="ProtNLM"/>
    </source>
</evidence>
<keyword evidence="2" id="KW-1133">Transmembrane helix</keyword>
<protein>
    <recommendedName>
        <fullName evidence="5">DUF4352 domain-containing protein</fullName>
    </recommendedName>
</protein>
<proteinExistence type="predicted"/>
<keyword evidence="2" id="KW-0472">Membrane</keyword>
<gene>
    <name evidence="3" type="ORF">FJK96_21150</name>
</gene>
<accession>A0AB73U6Z8</accession>
<organism evidence="3 4">
    <name type="scientific">Mycobacteroides chelonae</name>
    <name type="common">Mycobacterium chelonae</name>
    <dbReference type="NCBI Taxonomy" id="1774"/>
    <lineage>
        <taxon>Bacteria</taxon>
        <taxon>Bacillati</taxon>
        <taxon>Actinomycetota</taxon>
        <taxon>Actinomycetes</taxon>
        <taxon>Mycobacteriales</taxon>
        <taxon>Mycobacteriaceae</taxon>
        <taxon>Mycobacteroides</taxon>
    </lineage>
</organism>
<dbReference type="InterPro" id="IPR029050">
    <property type="entry name" value="Immunoprotect_excell_Ig-like"/>
</dbReference>
<dbReference type="RefSeq" id="WP_131726960.1">
    <property type="nucleotide sequence ID" value="NZ_CP041150.1"/>
</dbReference>
<reference evidence="3 4" key="1">
    <citation type="submission" date="2019-06" db="EMBL/GenBank/DDBJ databases">
        <title>Whole geneome sequnce of Mycobacteroides chelonae M77 isolated from bovine milk from Meghalaya, India.</title>
        <authorList>
            <person name="Vise E."/>
            <person name="Das S."/>
            <person name="Garg A."/>
            <person name="Ghatak S."/>
            <person name="Shakuntala I."/>
            <person name="Milton A.A.P."/>
            <person name="Karam A."/>
            <person name="Sanjukta R."/>
            <person name="Puro K."/>
            <person name="Sen A."/>
        </authorList>
    </citation>
    <scope>NUCLEOTIDE SEQUENCE [LARGE SCALE GENOMIC DNA]</scope>
    <source>
        <strain evidence="3 4">M77</strain>
    </source>
</reference>